<dbReference type="RefSeq" id="WP_124330341.1">
    <property type="nucleotide sequence ID" value="NZ_BEXT01000001.1"/>
</dbReference>
<reference evidence="11" key="2">
    <citation type="submission" date="2019-01" db="EMBL/GenBank/DDBJ databases">
        <title>Genome sequence of Desulfonema ishimotonii strain Tokyo 01.</title>
        <authorList>
            <person name="Fukui M."/>
        </authorList>
    </citation>
    <scope>NUCLEOTIDE SEQUENCE [LARGE SCALE GENOMIC DNA]</scope>
    <source>
        <strain evidence="11">Tokyo 01</strain>
    </source>
</reference>
<sequence length="179" mass="20188">MPVRINRCEDIHQARSFKMVRENVTLNNGATVDIDFIRHPGATAIVPLANADTLVMIRQYRHALGEYIWEIPAGTMEPGEDGLECARRELAEETGFSADRWEELGEIVPVPSYSDERIRVFLASGLKPVSGQQKDADEVIEVRKMSVTEVMEMAGRGDIPDSKTLAVLFMARHHIEKRR</sequence>
<comment type="catalytic activity">
    <reaction evidence="1">
        <text>GDP-alpha-D-mannose + H2O = alpha-D-mannose 1-phosphate + GMP + 2 H(+)</text>
        <dbReference type="Rhea" id="RHEA:27978"/>
        <dbReference type="ChEBI" id="CHEBI:15377"/>
        <dbReference type="ChEBI" id="CHEBI:15378"/>
        <dbReference type="ChEBI" id="CHEBI:57527"/>
        <dbReference type="ChEBI" id="CHEBI:58115"/>
        <dbReference type="ChEBI" id="CHEBI:58409"/>
    </reaction>
</comment>
<organism evidence="10 11">
    <name type="scientific">Desulfonema ishimotonii</name>
    <dbReference type="NCBI Taxonomy" id="45657"/>
    <lineage>
        <taxon>Bacteria</taxon>
        <taxon>Pseudomonadati</taxon>
        <taxon>Thermodesulfobacteriota</taxon>
        <taxon>Desulfobacteria</taxon>
        <taxon>Desulfobacterales</taxon>
        <taxon>Desulfococcaceae</taxon>
        <taxon>Desulfonema</taxon>
    </lineage>
</organism>
<evidence type="ECO:0000313" key="10">
    <source>
        <dbReference type="EMBL" id="GBC63253.1"/>
    </source>
</evidence>
<gene>
    <name evidence="10" type="ORF">DENIS_4247</name>
</gene>
<evidence type="ECO:0000256" key="2">
    <source>
        <dbReference type="ARBA" id="ARBA00001946"/>
    </source>
</evidence>
<evidence type="ECO:0000256" key="4">
    <source>
        <dbReference type="ARBA" id="ARBA00016377"/>
    </source>
</evidence>
<dbReference type="AlphaFoldDB" id="A0A401G239"/>
<dbReference type="Proteomes" id="UP000288096">
    <property type="component" value="Unassembled WGS sequence"/>
</dbReference>
<dbReference type="PROSITE" id="PS00893">
    <property type="entry name" value="NUDIX_BOX"/>
    <property type="match status" value="1"/>
</dbReference>
<reference evidence="11" key="1">
    <citation type="submission" date="2017-11" db="EMBL/GenBank/DDBJ databases">
        <authorList>
            <person name="Watanabe M."/>
            <person name="Kojima H."/>
        </authorList>
    </citation>
    <scope>NUCLEOTIDE SEQUENCE [LARGE SCALE GENOMIC DNA]</scope>
    <source>
        <strain evidence="11">Tokyo 01</strain>
    </source>
</reference>
<proteinExistence type="inferred from homology"/>
<evidence type="ECO:0000313" key="11">
    <source>
        <dbReference type="Proteomes" id="UP000288096"/>
    </source>
</evidence>
<dbReference type="CDD" id="cd03424">
    <property type="entry name" value="NUDIX_ADPRase_Nudt5_UGPPase_Nudt14"/>
    <property type="match status" value="1"/>
</dbReference>
<dbReference type="PRINTS" id="PR00502">
    <property type="entry name" value="NUDIXFAMILY"/>
</dbReference>
<dbReference type="InterPro" id="IPR020476">
    <property type="entry name" value="Nudix_hydrolase"/>
</dbReference>
<evidence type="ECO:0000256" key="8">
    <source>
        <dbReference type="RuleBase" id="RU003476"/>
    </source>
</evidence>
<dbReference type="EMBL" id="BEXT01000001">
    <property type="protein sequence ID" value="GBC63253.1"/>
    <property type="molecule type" value="Genomic_DNA"/>
</dbReference>
<dbReference type="GO" id="GO:0019693">
    <property type="term" value="P:ribose phosphate metabolic process"/>
    <property type="evidence" value="ECO:0007669"/>
    <property type="project" value="TreeGrafter"/>
</dbReference>
<protein>
    <recommendedName>
        <fullName evidence="4">GDP-mannose pyrophosphatase</fullName>
    </recommendedName>
    <alternativeName>
        <fullName evidence="6">GDP-mannose hydrolase</fullName>
    </alternativeName>
    <alternativeName>
        <fullName evidence="7">GDPMK</fullName>
    </alternativeName>
</protein>
<comment type="caution">
    <text evidence="10">The sequence shown here is derived from an EMBL/GenBank/DDBJ whole genome shotgun (WGS) entry which is preliminary data.</text>
</comment>
<dbReference type="InterPro" id="IPR020084">
    <property type="entry name" value="NUDIX_hydrolase_CS"/>
</dbReference>
<evidence type="ECO:0000256" key="7">
    <source>
        <dbReference type="ARBA" id="ARBA00032272"/>
    </source>
</evidence>
<keyword evidence="11" id="KW-1185">Reference proteome</keyword>
<dbReference type="PANTHER" id="PTHR11839:SF18">
    <property type="entry name" value="NUDIX HYDROLASE DOMAIN-CONTAINING PROTEIN"/>
    <property type="match status" value="1"/>
</dbReference>
<dbReference type="InterPro" id="IPR015797">
    <property type="entry name" value="NUDIX_hydrolase-like_dom_sf"/>
</dbReference>
<evidence type="ECO:0000256" key="6">
    <source>
        <dbReference type="ARBA" id="ARBA00032162"/>
    </source>
</evidence>
<evidence type="ECO:0000259" key="9">
    <source>
        <dbReference type="PROSITE" id="PS51462"/>
    </source>
</evidence>
<dbReference type="PROSITE" id="PS51462">
    <property type="entry name" value="NUDIX"/>
    <property type="match status" value="1"/>
</dbReference>
<accession>A0A401G239</accession>
<comment type="cofactor">
    <cofactor evidence="2">
        <name>Mg(2+)</name>
        <dbReference type="ChEBI" id="CHEBI:18420"/>
    </cofactor>
</comment>
<feature type="domain" description="Nudix hydrolase" evidence="9">
    <location>
        <begin position="37"/>
        <end position="167"/>
    </location>
</feature>
<dbReference type="GO" id="GO:0016462">
    <property type="term" value="F:pyrophosphatase activity"/>
    <property type="evidence" value="ECO:0007669"/>
    <property type="project" value="UniProtKB-ARBA"/>
</dbReference>
<evidence type="ECO:0000256" key="1">
    <source>
        <dbReference type="ARBA" id="ARBA00000847"/>
    </source>
</evidence>
<dbReference type="SUPFAM" id="SSF55811">
    <property type="entry name" value="Nudix"/>
    <property type="match status" value="1"/>
</dbReference>
<name>A0A401G239_9BACT</name>
<dbReference type="PANTHER" id="PTHR11839">
    <property type="entry name" value="UDP/ADP-SUGAR PYROPHOSPHATASE"/>
    <property type="match status" value="1"/>
</dbReference>
<dbReference type="OrthoDB" id="9806150at2"/>
<comment type="similarity">
    <text evidence="3">Belongs to the Nudix hydrolase family. NudK subfamily.</text>
</comment>
<dbReference type="GO" id="GO:0006753">
    <property type="term" value="P:nucleoside phosphate metabolic process"/>
    <property type="evidence" value="ECO:0007669"/>
    <property type="project" value="TreeGrafter"/>
</dbReference>
<evidence type="ECO:0000256" key="5">
    <source>
        <dbReference type="ARBA" id="ARBA00022801"/>
    </source>
</evidence>
<dbReference type="Pfam" id="PF00293">
    <property type="entry name" value="NUDIX"/>
    <property type="match status" value="1"/>
</dbReference>
<keyword evidence="5 8" id="KW-0378">Hydrolase</keyword>
<dbReference type="Gene3D" id="3.90.79.10">
    <property type="entry name" value="Nucleoside Triphosphate Pyrophosphohydrolase"/>
    <property type="match status" value="1"/>
</dbReference>
<dbReference type="InterPro" id="IPR000086">
    <property type="entry name" value="NUDIX_hydrolase_dom"/>
</dbReference>
<evidence type="ECO:0000256" key="3">
    <source>
        <dbReference type="ARBA" id="ARBA00007275"/>
    </source>
</evidence>